<accession>A0A367GT00</accession>
<keyword evidence="1" id="KW-0812">Transmembrane</keyword>
<dbReference type="Proteomes" id="UP000253209">
    <property type="component" value="Unassembled WGS sequence"/>
</dbReference>
<feature type="transmembrane region" description="Helical" evidence="1">
    <location>
        <begin position="195"/>
        <end position="214"/>
    </location>
</feature>
<dbReference type="AlphaFoldDB" id="A0A367GT00"/>
<dbReference type="RefSeq" id="WP_114003449.1">
    <property type="nucleotide sequence ID" value="NZ_QGDC01000001.1"/>
</dbReference>
<evidence type="ECO:0000313" key="2">
    <source>
        <dbReference type="EMBL" id="RCH56552.1"/>
    </source>
</evidence>
<keyword evidence="3" id="KW-1185">Reference proteome</keyword>
<evidence type="ECO:0000313" key="3">
    <source>
        <dbReference type="Proteomes" id="UP000253209"/>
    </source>
</evidence>
<reference evidence="2 3" key="1">
    <citation type="submission" date="2018-05" db="EMBL/GenBank/DDBJ databases">
        <title>Mucilaginibacter hurinus sp. nov., isolated from briquette warehouse soil.</title>
        <authorList>
            <person name="Choi L."/>
        </authorList>
    </citation>
    <scope>NUCLEOTIDE SEQUENCE [LARGE SCALE GENOMIC DNA]</scope>
    <source>
        <strain evidence="2 3">ZR32</strain>
    </source>
</reference>
<comment type="caution">
    <text evidence="2">The sequence shown here is derived from an EMBL/GenBank/DDBJ whole genome shotgun (WGS) entry which is preliminary data.</text>
</comment>
<keyword evidence="1" id="KW-0472">Membrane</keyword>
<name>A0A367GT00_9SPHI</name>
<organism evidence="2 3">
    <name type="scientific">Mucilaginibacter hurinus</name>
    <dbReference type="NCBI Taxonomy" id="2201324"/>
    <lineage>
        <taxon>Bacteria</taxon>
        <taxon>Pseudomonadati</taxon>
        <taxon>Bacteroidota</taxon>
        <taxon>Sphingobacteriia</taxon>
        <taxon>Sphingobacteriales</taxon>
        <taxon>Sphingobacteriaceae</taxon>
        <taxon>Mucilaginibacter</taxon>
    </lineage>
</organism>
<protein>
    <submittedName>
        <fullName evidence="2">Uncharacterized protein</fullName>
    </submittedName>
</protein>
<dbReference type="OrthoDB" id="677448at2"/>
<keyword evidence="1" id="KW-1133">Transmembrane helix</keyword>
<dbReference type="EMBL" id="QGDC01000001">
    <property type="protein sequence ID" value="RCH56552.1"/>
    <property type="molecule type" value="Genomic_DNA"/>
</dbReference>
<proteinExistence type="predicted"/>
<sequence>MKNDMENKDWLNEFETLKQVNANNPFTVPSGYFGDLTERIISLKNIAASHAGHEGFVVPEDYFSTLSDNIQSRVKVETAAGAHNAGFEVPVNYFDELSANIQSRLTLEGAARNEHAGLEVPEGYFENLHQQVTARVAIEEALNAPAENTFDVPAGYFDRLNEAILEKTVNTETLEVTGQPSQPRGIVRRMFASNIYKYAVAACVTVAIGVTFILNSNKSIAPAEQNASSYLHSRLSDIPVSEIKNYVEQNLDAGETQTTLVSDENINDDEILDYIDTQL</sequence>
<gene>
    <name evidence="2" type="ORF">DJ568_01450</name>
</gene>
<evidence type="ECO:0000256" key="1">
    <source>
        <dbReference type="SAM" id="Phobius"/>
    </source>
</evidence>